<proteinExistence type="inferred from homology"/>
<dbReference type="AlphaFoldDB" id="A0A976XKD5"/>
<evidence type="ECO:0000256" key="5">
    <source>
        <dbReference type="ARBA" id="ARBA00023235"/>
    </source>
</evidence>
<evidence type="ECO:0000256" key="2">
    <source>
        <dbReference type="ARBA" id="ARBA00004988"/>
    </source>
</evidence>
<reference evidence="6" key="1">
    <citation type="submission" date="2022-07" db="EMBL/GenBank/DDBJ databases">
        <title>Evaluation of T. orientalis genome assembly methods using nanopore sequencing and analysis of variation between genomes.</title>
        <authorList>
            <person name="Yam J."/>
            <person name="Micallef M.L."/>
            <person name="Liu M."/>
            <person name="Djordjevic S.P."/>
            <person name="Bogema D.R."/>
            <person name="Jenkins C."/>
        </authorList>
    </citation>
    <scope>NUCLEOTIDE SEQUENCE</scope>
    <source>
        <strain evidence="6">Fish Creek</strain>
    </source>
</reference>
<evidence type="ECO:0000313" key="7">
    <source>
        <dbReference type="Proteomes" id="UP000244803"/>
    </source>
</evidence>
<dbReference type="EC" id="5.3.1.6" evidence="4"/>
<dbReference type="CDD" id="cd01398">
    <property type="entry name" value="RPI_A"/>
    <property type="match status" value="1"/>
</dbReference>
<dbReference type="Pfam" id="PF06026">
    <property type="entry name" value="Rib_5-P_isom_A"/>
    <property type="match status" value="1"/>
</dbReference>
<dbReference type="Gene3D" id="3.40.50.1360">
    <property type="match status" value="1"/>
</dbReference>
<dbReference type="FunFam" id="3.40.50.1360:FF:000001">
    <property type="entry name" value="Ribose-5-phosphate isomerase A"/>
    <property type="match status" value="1"/>
</dbReference>
<dbReference type="InterPro" id="IPR037171">
    <property type="entry name" value="NagB/RpiA_transferase-like"/>
</dbReference>
<comment type="pathway">
    <text evidence="2">Carbohydrate degradation; pentose phosphate pathway; D-ribose 5-phosphate from D-ribulose 5-phosphate (non-oxidative stage): step 1/1.</text>
</comment>
<dbReference type="PANTHER" id="PTHR43748:SF3">
    <property type="entry name" value="RIBOSE-5-PHOSPHATE ISOMERASE 3, CHLOROPLASTIC-RELATED"/>
    <property type="match status" value="1"/>
</dbReference>
<gene>
    <name evidence="6" type="ORF">MACJ_003797</name>
</gene>
<dbReference type="SUPFAM" id="SSF75445">
    <property type="entry name" value="D-ribose-5-phosphate isomerase (RpiA), lid domain"/>
    <property type="match status" value="1"/>
</dbReference>
<dbReference type="PANTHER" id="PTHR43748">
    <property type="entry name" value="RIBOSE-5-PHOSPHATE ISOMERASE 3, CHLOROPLASTIC-RELATED"/>
    <property type="match status" value="1"/>
</dbReference>
<keyword evidence="5 6" id="KW-0413">Isomerase</keyword>
<evidence type="ECO:0000256" key="1">
    <source>
        <dbReference type="ARBA" id="ARBA00001713"/>
    </source>
</evidence>
<dbReference type="GO" id="GO:0009052">
    <property type="term" value="P:pentose-phosphate shunt, non-oxidative branch"/>
    <property type="evidence" value="ECO:0007669"/>
    <property type="project" value="InterPro"/>
</dbReference>
<dbReference type="Gene3D" id="3.30.70.260">
    <property type="match status" value="1"/>
</dbReference>
<evidence type="ECO:0000313" key="6">
    <source>
        <dbReference type="EMBL" id="UVC54261.1"/>
    </source>
</evidence>
<dbReference type="NCBIfam" id="TIGR00021">
    <property type="entry name" value="rpiA"/>
    <property type="match status" value="1"/>
</dbReference>
<dbReference type="GO" id="GO:0004751">
    <property type="term" value="F:ribose-5-phosphate isomerase activity"/>
    <property type="evidence" value="ECO:0007669"/>
    <property type="project" value="UniProtKB-EC"/>
</dbReference>
<dbReference type="InterPro" id="IPR050262">
    <property type="entry name" value="Ribose-5P_isomerase"/>
</dbReference>
<evidence type="ECO:0000256" key="4">
    <source>
        <dbReference type="ARBA" id="ARBA00011959"/>
    </source>
</evidence>
<comment type="similarity">
    <text evidence="3">Belongs to the ribose 5-phosphate isomerase family.</text>
</comment>
<evidence type="ECO:0000256" key="3">
    <source>
        <dbReference type="ARBA" id="ARBA00008088"/>
    </source>
</evidence>
<comment type="catalytic activity">
    <reaction evidence="1">
        <text>aldehydo-D-ribose 5-phosphate = D-ribulose 5-phosphate</text>
        <dbReference type="Rhea" id="RHEA:14657"/>
        <dbReference type="ChEBI" id="CHEBI:58121"/>
        <dbReference type="ChEBI" id="CHEBI:58273"/>
        <dbReference type="EC" id="5.3.1.6"/>
    </reaction>
</comment>
<dbReference type="EMBL" id="CP056066">
    <property type="protein sequence ID" value="UVC54261.1"/>
    <property type="molecule type" value="Genomic_DNA"/>
</dbReference>
<protein>
    <recommendedName>
        <fullName evidence="4">ribose-5-phosphate isomerase</fullName>
        <ecNumber evidence="4">5.3.1.6</ecNumber>
    </recommendedName>
</protein>
<accession>A0A976XKD5</accession>
<sequence>MDQLKLMKLVAHKAVDTYVKSNTIVALGTGRTSGFAVERLAELLKQEKLSNVLGVSTSNRTSEQASNLGIPLLTLDEVVESDRLIDVAIDGADSVDQNLNLIKGGGGALFKEYLVEQYAKEFIVMVDQSKVATKHLLETFDLPIEIVEHGHRSTCKYIFNKFRNFIKDWKVRSNTDGSLFLTDNHNVVMDVKFKPMELEPLHRELKMIHGVVCSGLFLNIATKCLVARDDNTVYTIERPYQ</sequence>
<dbReference type="SUPFAM" id="SSF100950">
    <property type="entry name" value="NagB/RpiA/CoA transferase-like"/>
    <property type="match status" value="1"/>
</dbReference>
<organism evidence="6 7">
    <name type="scientific">Theileria orientalis</name>
    <dbReference type="NCBI Taxonomy" id="68886"/>
    <lineage>
        <taxon>Eukaryota</taxon>
        <taxon>Sar</taxon>
        <taxon>Alveolata</taxon>
        <taxon>Apicomplexa</taxon>
        <taxon>Aconoidasida</taxon>
        <taxon>Piroplasmida</taxon>
        <taxon>Theileriidae</taxon>
        <taxon>Theileria</taxon>
    </lineage>
</organism>
<name>A0A976XKD5_THEOR</name>
<dbReference type="InterPro" id="IPR004788">
    <property type="entry name" value="Ribose5P_isomerase_type_A"/>
</dbReference>
<dbReference type="NCBIfam" id="NF001924">
    <property type="entry name" value="PRK00702.1"/>
    <property type="match status" value="1"/>
</dbReference>
<dbReference type="Proteomes" id="UP000244803">
    <property type="component" value="Chromosome 3"/>
</dbReference>